<dbReference type="STRING" id="1122209.SAMN02745752_02601"/>
<reference evidence="3 4" key="1">
    <citation type="submission" date="2016-11" db="EMBL/GenBank/DDBJ databases">
        <authorList>
            <person name="Jaros S."/>
            <person name="Januszkiewicz K."/>
            <person name="Wedrychowicz H."/>
        </authorList>
    </citation>
    <scope>NUCLEOTIDE SEQUENCE [LARGE SCALE GENOMIC DNA]</scope>
    <source>
        <strain evidence="3 4">DSM 21637</strain>
    </source>
</reference>
<evidence type="ECO:0000256" key="2">
    <source>
        <dbReference type="ARBA" id="ARBA00022801"/>
    </source>
</evidence>
<dbReference type="Gene3D" id="3.40.50.1820">
    <property type="entry name" value="alpha/beta hydrolase"/>
    <property type="match status" value="2"/>
</dbReference>
<keyword evidence="1" id="KW-0732">Signal</keyword>
<dbReference type="GO" id="GO:0016787">
    <property type="term" value="F:hydrolase activity"/>
    <property type="evidence" value="ECO:0007669"/>
    <property type="project" value="UniProtKB-KW"/>
</dbReference>
<accession>A0A1K1ZA90</accession>
<dbReference type="PANTHER" id="PTHR43037">
    <property type="entry name" value="UNNAMED PRODUCT-RELATED"/>
    <property type="match status" value="1"/>
</dbReference>
<keyword evidence="4" id="KW-1185">Reference proteome</keyword>
<dbReference type="EMBL" id="FPJW01000010">
    <property type="protein sequence ID" value="SFX70596.1"/>
    <property type="molecule type" value="Genomic_DNA"/>
</dbReference>
<dbReference type="OrthoDB" id="505233at2"/>
<protein>
    <submittedName>
        <fullName evidence="3">Esterase PHB depolymerase</fullName>
    </submittedName>
</protein>
<evidence type="ECO:0000313" key="4">
    <source>
        <dbReference type="Proteomes" id="UP000182350"/>
    </source>
</evidence>
<gene>
    <name evidence="3" type="ORF">SAMN02745752_02601</name>
</gene>
<dbReference type="Proteomes" id="UP000182350">
    <property type="component" value="Unassembled WGS sequence"/>
</dbReference>
<proteinExistence type="predicted"/>
<name>A0A1K1ZA90_9GAMM</name>
<dbReference type="AlphaFoldDB" id="A0A1K1ZA90"/>
<keyword evidence="2" id="KW-0378">Hydrolase</keyword>
<organism evidence="3 4">
    <name type="scientific">Marinospirillum alkaliphilum DSM 21637</name>
    <dbReference type="NCBI Taxonomy" id="1122209"/>
    <lineage>
        <taxon>Bacteria</taxon>
        <taxon>Pseudomonadati</taxon>
        <taxon>Pseudomonadota</taxon>
        <taxon>Gammaproteobacteria</taxon>
        <taxon>Oceanospirillales</taxon>
        <taxon>Oceanospirillaceae</taxon>
        <taxon>Marinospirillum</taxon>
    </lineage>
</organism>
<evidence type="ECO:0000313" key="3">
    <source>
        <dbReference type="EMBL" id="SFX70596.1"/>
    </source>
</evidence>
<sequence length="341" mass="36855">MKSSFLFCRRGVLLLLLLSLVLFLLGCSAGKDPIPALPQVQTDPERLYLAGLSSGATMAHQLHLAWPEEIRGVALFSASPYACARQGVSAALHRCMGVSRGVPSVETTLLAIQESAAEGQIGDPEHLASSRVYLYRGGVDPVVNWRVSEVVEKSYAQLVDEGLLSYTQPFAGHGLPTERDGVACALTAAPFMNACGFSGAAAGLEHLDGAVRHEVTTQTRGQLLPFDQRVLRGASKGLADQGFVYLPDGCAEPGRCGLLMVLHGCEQASEVLGETFIRQSGYLQQADARELVVVFPQISKSLPNPKGCWDWWGYESSAFDTREGPQMQALHSIWRHFTESP</sequence>
<evidence type="ECO:0000256" key="1">
    <source>
        <dbReference type="ARBA" id="ARBA00022729"/>
    </source>
</evidence>
<dbReference type="InterPro" id="IPR050955">
    <property type="entry name" value="Plant_Biomass_Hydrol_Est"/>
</dbReference>
<dbReference type="PANTHER" id="PTHR43037:SF5">
    <property type="entry name" value="FERULOYL ESTERASE"/>
    <property type="match status" value="1"/>
</dbReference>
<dbReference type="InterPro" id="IPR029058">
    <property type="entry name" value="AB_hydrolase_fold"/>
</dbReference>
<dbReference type="SUPFAM" id="SSF53474">
    <property type="entry name" value="alpha/beta-Hydrolases"/>
    <property type="match status" value="1"/>
</dbReference>
<dbReference type="RefSeq" id="WP_072326925.1">
    <property type="nucleotide sequence ID" value="NZ_FPJW01000010.1"/>
</dbReference>
<dbReference type="PROSITE" id="PS51257">
    <property type="entry name" value="PROKAR_LIPOPROTEIN"/>
    <property type="match status" value="1"/>
</dbReference>